<evidence type="ECO:0000256" key="2">
    <source>
        <dbReference type="SAM" id="Phobius"/>
    </source>
</evidence>
<gene>
    <name evidence="4" type="ORF">M011DRAFT_412659</name>
</gene>
<feature type="compositionally biased region" description="Polar residues" evidence="1">
    <location>
        <begin position="252"/>
        <end position="266"/>
    </location>
</feature>
<accession>A0A6A6UZK4</accession>
<feature type="signal peptide" evidence="3">
    <location>
        <begin position="1"/>
        <end position="19"/>
    </location>
</feature>
<keyword evidence="2" id="KW-0472">Membrane</keyword>
<feature type="region of interest" description="Disordered" evidence="1">
    <location>
        <begin position="242"/>
        <end position="282"/>
    </location>
</feature>
<dbReference type="EMBL" id="MU006609">
    <property type="protein sequence ID" value="KAF2742397.1"/>
    <property type="molecule type" value="Genomic_DNA"/>
</dbReference>
<keyword evidence="3" id="KW-0732">Signal</keyword>
<keyword evidence="2" id="KW-1133">Transmembrane helix</keyword>
<feature type="chain" id="PRO_5025374555" description="Mid2 domain-containing protein" evidence="3">
    <location>
        <begin position="20"/>
        <end position="282"/>
    </location>
</feature>
<sequence length="282" mass="29408">MRRTWLLFALVALIALASAINVEEFRIDGVEAYLHHGERRQATGTGNSDPPEPTESSPPPPEDPEDPPETSAPPPPETTTPPPPPPPSQTPSRSPPPSSQQPTDRPDEPTETPSSSAAPPPSRTSPATTPIVRTTPLVSTNVQEFTTVIKTVTNGQTMDVTSTGQRTDVFTTGQAVSTEMPLPQNGDGDSGSGGLSDSNKKIIGGVVGGVGGAILLGGIAIVLWRVYGRKNRVSEDDDDIMANTGAALGDKPTSSGTGQSPFQSHLEQYHNPGGRPNAAANF</sequence>
<protein>
    <recommendedName>
        <fullName evidence="6">Mid2 domain-containing protein</fullName>
    </recommendedName>
</protein>
<evidence type="ECO:0008006" key="6">
    <source>
        <dbReference type="Google" id="ProtNLM"/>
    </source>
</evidence>
<name>A0A6A6UZK4_9PLEO</name>
<evidence type="ECO:0000313" key="4">
    <source>
        <dbReference type="EMBL" id="KAF2742397.1"/>
    </source>
</evidence>
<keyword evidence="2" id="KW-0812">Transmembrane</keyword>
<evidence type="ECO:0000313" key="5">
    <source>
        <dbReference type="Proteomes" id="UP000799440"/>
    </source>
</evidence>
<proteinExistence type="predicted"/>
<keyword evidence="5" id="KW-1185">Reference proteome</keyword>
<reference evidence="4" key="1">
    <citation type="journal article" date="2020" name="Stud. Mycol.">
        <title>101 Dothideomycetes genomes: a test case for predicting lifestyles and emergence of pathogens.</title>
        <authorList>
            <person name="Haridas S."/>
            <person name="Albert R."/>
            <person name="Binder M."/>
            <person name="Bloem J."/>
            <person name="Labutti K."/>
            <person name="Salamov A."/>
            <person name="Andreopoulos B."/>
            <person name="Baker S."/>
            <person name="Barry K."/>
            <person name="Bills G."/>
            <person name="Bluhm B."/>
            <person name="Cannon C."/>
            <person name="Castanera R."/>
            <person name="Culley D."/>
            <person name="Daum C."/>
            <person name="Ezra D."/>
            <person name="Gonzalez J."/>
            <person name="Henrissat B."/>
            <person name="Kuo A."/>
            <person name="Liang C."/>
            <person name="Lipzen A."/>
            <person name="Lutzoni F."/>
            <person name="Magnuson J."/>
            <person name="Mondo S."/>
            <person name="Nolan M."/>
            <person name="Ohm R."/>
            <person name="Pangilinan J."/>
            <person name="Park H.-J."/>
            <person name="Ramirez L."/>
            <person name="Alfaro M."/>
            <person name="Sun H."/>
            <person name="Tritt A."/>
            <person name="Yoshinaga Y."/>
            <person name="Zwiers L.-H."/>
            <person name="Turgeon B."/>
            <person name="Goodwin S."/>
            <person name="Spatafora J."/>
            <person name="Crous P."/>
            <person name="Grigoriev I."/>
        </authorList>
    </citation>
    <scope>NUCLEOTIDE SEQUENCE</scope>
    <source>
        <strain evidence="4">CBS 119925</strain>
    </source>
</reference>
<organism evidence="4 5">
    <name type="scientific">Sporormia fimetaria CBS 119925</name>
    <dbReference type="NCBI Taxonomy" id="1340428"/>
    <lineage>
        <taxon>Eukaryota</taxon>
        <taxon>Fungi</taxon>
        <taxon>Dikarya</taxon>
        <taxon>Ascomycota</taxon>
        <taxon>Pezizomycotina</taxon>
        <taxon>Dothideomycetes</taxon>
        <taxon>Pleosporomycetidae</taxon>
        <taxon>Pleosporales</taxon>
        <taxon>Sporormiaceae</taxon>
        <taxon>Sporormia</taxon>
    </lineage>
</organism>
<dbReference type="Proteomes" id="UP000799440">
    <property type="component" value="Unassembled WGS sequence"/>
</dbReference>
<dbReference type="PRINTS" id="PR01217">
    <property type="entry name" value="PRICHEXTENSN"/>
</dbReference>
<evidence type="ECO:0000256" key="1">
    <source>
        <dbReference type="SAM" id="MobiDB-lite"/>
    </source>
</evidence>
<feature type="compositionally biased region" description="Pro residues" evidence="1">
    <location>
        <begin position="50"/>
        <end position="61"/>
    </location>
</feature>
<feature type="transmembrane region" description="Helical" evidence="2">
    <location>
        <begin position="202"/>
        <end position="224"/>
    </location>
</feature>
<feature type="region of interest" description="Disordered" evidence="1">
    <location>
        <begin position="40"/>
        <end position="136"/>
    </location>
</feature>
<feature type="compositionally biased region" description="Pro residues" evidence="1">
    <location>
        <begin position="70"/>
        <end position="99"/>
    </location>
</feature>
<evidence type="ECO:0000256" key="3">
    <source>
        <dbReference type="SAM" id="SignalP"/>
    </source>
</evidence>
<dbReference type="AlphaFoldDB" id="A0A6A6UZK4"/>
<dbReference type="OrthoDB" id="5425782at2759"/>